<evidence type="ECO:0000313" key="4">
    <source>
        <dbReference type="Proteomes" id="UP000186895"/>
    </source>
</evidence>
<feature type="domain" description="UspA" evidence="2">
    <location>
        <begin position="5"/>
        <end position="158"/>
    </location>
</feature>
<evidence type="ECO:0000256" key="1">
    <source>
        <dbReference type="ARBA" id="ARBA00008791"/>
    </source>
</evidence>
<dbReference type="STRING" id="49186.SAMN05421647_105255"/>
<dbReference type="InterPro" id="IPR014729">
    <property type="entry name" value="Rossmann-like_a/b/a_fold"/>
</dbReference>
<dbReference type="PANTHER" id="PTHR46268">
    <property type="entry name" value="STRESS RESPONSE PROTEIN NHAX"/>
    <property type="match status" value="1"/>
</dbReference>
<dbReference type="InterPro" id="IPR006016">
    <property type="entry name" value="UspA"/>
</dbReference>
<organism evidence="3 4">
    <name type="scientific">Marinobacterium stanieri</name>
    <dbReference type="NCBI Taxonomy" id="49186"/>
    <lineage>
        <taxon>Bacteria</taxon>
        <taxon>Pseudomonadati</taxon>
        <taxon>Pseudomonadota</taxon>
        <taxon>Gammaproteobacteria</taxon>
        <taxon>Oceanospirillales</taxon>
        <taxon>Oceanospirillaceae</taxon>
        <taxon>Marinobacterium</taxon>
    </lineage>
</organism>
<keyword evidence="4" id="KW-1185">Reference proteome</keyword>
<evidence type="ECO:0000259" key="2">
    <source>
        <dbReference type="Pfam" id="PF00582"/>
    </source>
</evidence>
<dbReference type="PANTHER" id="PTHR46268:SF6">
    <property type="entry name" value="UNIVERSAL STRESS PROTEIN UP12"/>
    <property type="match status" value="1"/>
</dbReference>
<dbReference type="Pfam" id="PF00582">
    <property type="entry name" value="Usp"/>
    <property type="match status" value="1"/>
</dbReference>
<name>A0A1N6TCC9_9GAMM</name>
<dbReference type="Gene3D" id="3.40.50.620">
    <property type="entry name" value="HUPs"/>
    <property type="match status" value="1"/>
</dbReference>
<proteinExistence type="inferred from homology"/>
<dbReference type="PRINTS" id="PR01438">
    <property type="entry name" value="UNVRSLSTRESS"/>
</dbReference>
<sequence>MLPTVKTIIYASDITEGSRPAFRMAVEQAVKHNAHIIFLHAIQPLSTEADEMVHDYLLSQAQFNHTQQLMDQYRNKIQQRISAFMDCEIPTEIQLAEAPEIEVEIGQPDQVIVKVARERQADLIVMGDRGGSAASRIFLGSTTQKAIHQTDIPVLIVPLRD</sequence>
<reference evidence="3 4" key="1">
    <citation type="submission" date="2017-01" db="EMBL/GenBank/DDBJ databases">
        <authorList>
            <person name="Mah S.A."/>
            <person name="Swanson W.J."/>
            <person name="Moy G.W."/>
            <person name="Vacquier V.D."/>
        </authorList>
    </citation>
    <scope>NUCLEOTIDE SEQUENCE [LARGE SCALE GENOMIC DNA]</scope>
    <source>
        <strain evidence="3 4">DSM 7027</strain>
    </source>
</reference>
<dbReference type="AlphaFoldDB" id="A0A1N6TCC9"/>
<evidence type="ECO:0000313" key="3">
    <source>
        <dbReference type="EMBL" id="SIQ51028.1"/>
    </source>
</evidence>
<dbReference type="eggNOG" id="COG0589">
    <property type="taxonomic scope" value="Bacteria"/>
</dbReference>
<comment type="similarity">
    <text evidence="1">Belongs to the universal stress protein A family.</text>
</comment>
<dbReference type="SUPFAM" id="SSF52402">
    <property type="entry name" value="Adenine nucleotide alpha hydrolases-like"/>
    <property type="match status" value="1"/>
</dbReference>
<dbReference type="CDD" id="cd00293">
    <property type="entry name" value="USP-like"/>
    <property type="match status" value="1"/>
</dbReference>
<accession>A0A1N6TCC9</accession>
<dbReference type="EMBL" id="FTMN01000005">
    <property type="protein sequence ID" value="SIQ51028.1"/>
    <property type="molecule type" value="Genomic_DNA"/>
</dbReference>
<gene>
    <name evidence="3" type="ORF">SAMN05421647_105255</name>
</gene>
<dbReference type="Proteomes" id="UP000186895">
    <property type="component" value="Unassembled WGS sequence"/>
</dbReference>
<dbReference type="RefSeq" id="WP_076463101.1">
    <property type="nucleotide sequence ID" value="NZ_FTMN01000005.1"/>
</dbReference>
<protein>
    <submittedName>
        <fullName evidence="3">Nucleotide-binding universal stress protein, UspA family</fullName>
    </submittedName>
</protein>
<dbReference type="InterPro" id="IPR006015">
    <property type="entry name" value="Universal_stress_UspA"/>
</dbReference>